<proteinExistence type="predicted"/>
<evidence type="ECO:0000313" key="2">
    <source>
        <dbReference type="Proteomes" id="UP000326380"/>
    </source>
</evidence>
<comment type="caution">
    <text evidence="1">The sequence shown here is derived from an EMBL/GenBank/DDBJ whole genome shotgun (WGS) entry which is preliminary data.</text>
</comment>
<reference evidence="1 2" key="1">
    <citation type="submission" date="2019-09" db="EMBL/GenBank/DDBJ databases">
        <title>Genome sequence of Hymenobacter sp. M3.</title>
        <authorList>
            <person name="Srinivasan S."/>
        </authorList>
    </citation>
    <scope>NUCLEOTIDE SEQUENCE [LARGE SCALE GENOMIC DNA]</scope>
    <source>
        <strain evidence="1 2">M3</strain>
    </source>
</reference>
<keyword evidence="2" id="KW-1185">Reference proteome</keyword>
<accession>A0A7L5A0Y2</accession>
<sequence length="370" mass="41527">MAPPATNELVYTGTIGPYPVVLNLQLSDTTDRVTARYYYLSRGSDLALTGQRWADSLDLGETAEPPYNREYFEATAQLRARLSGDSLLTGYWQATGKARRLPVKLRRRPQAYDYAYAARLSPGYWLNGVYMQLVRLTDDSPLIKPDSEAPDPTVELYYDNRYPLVAGLEDKQAEAALNDLLARDADDWVQTRLHPDKSYAWLNACYLNTTTLELLTPELVSIARERRVDGCGSPSMQIQHEYTVLSLPKLLPVPLTEVLHGDYRALFQRYARQKLSSEPVDKAKSDDPNESCTQAYILQSVAQELAAVGTTENMLLTDKGLIIHQFNLYRYCVGPAMTEVEVLIPYAALRPYIRPNSALARAVPAAAPKR</sequence>
<evidence type="ECO:0000313" key="1">
    <source>
        <dbReference type="EMBL" id="KAA9338137.1"/>
    </source>
</evidence>
<protein>
    <submittedName>
        <fullName evidence="1">DUF3298 domain-containing protein</fullName>
    </submittedName>
</protein>
<dbReference type="EMBL" id="VTWU01000002">
    <property type="protein sequence ID" value="KAA9338137.1"/>
    <property type="molecule type" value="Genomic_DNA"/>
</dbReference>
<dbReference type="Proteomes" id="UP000326380">
    <property type="component" value="Unassembled WGS sequence"/>
</dbReference>
<gene>
    <name evidence="1" type="ORF">F0P96_04615</name>
</gene>
<name>A0A7L5A0Y2_9BACT</name>
<organism evidence="1 2">
    <name type="scientific">Hymenobacter busanensis</name>
    <dbReference type="NCBI Taxonomy" id="2607656"/>
    <lineage>
        <taxon>Bacteria</taxon>
        <taxon>Pseudomonadati</taxon>
        <taxon>Bacteroidota</taxon>
        <taxon>Cytophagia</taxon>
        <taxon>Cytophagales</taxon>
        <taxon>Hymenobacteraceae</taxon>
        <taxon>Hymenobacter</taxon>
    </lineage>
</organism>
<dbReference type="AlphaFoldDB" id="A0A7L5A0Y2"/>
<dbReference type="RefSeq" id="WP_151077662.1">
    <property type="nucleotide sequence ID" value="NZ_CP047647.1"/>
</dbReference>